<feature type="domain" description="Transposase IS204/IS1001/IS1096/IS1165 DDE" evidence="1">
    <location>
        <begin position="3"/>
        <end position="61"/>
    </location>
</feature>
<dbReference type="OrthoDB" id="5289059at2"/>
<evidence type="ECO:0000313" key="2">
    <source>
        <dbReference type="EMBL" id="CEG58337.1"/>
    </source>
</evidence>
<organism evidence="2 3">
    <name type="scientific">Legionella fallonii LLAP-10</name>
    <dbReference type="NCBI Taxonomy" id="1212491"/>
    <lineage>
        <taxon>Bacteria</taxon>
        <taxon>Pseudomonadati</taxon>
        <taxon>Pseudomonadota</taxon>
        <taxon>Gammaproteobacteria</taxon>
        <taxon>Legionellales</taxon>
        <taxon>Legionellaceae</taxon>
        <taxon>Legionella</taxon>
    </lineage>
</organism>
<protein>
    <recommendedName>
        <fullName evidence="1">Transposase IS204/IS1001/IS1096/IS1165 DDE domain-containing protein</fullName>
    </recommendedName>
</protein>
<sequence length="75" mass="8767">MVNKSALGCFDGFIATLEKCKPYFPYYFKQRKNSNFVEGLINKVKVATRRCYGFAAIETIFQRFFLDFQGLEIYA</sequence>
<proteinExistence type="predicted"/>
<dbReference type="EMBL" id="LN614827">
    <property type="protein sequence ID" value="CEG58337.1"/>
    <property type="molecule type" value="Genomic_DNA"/>
</dbReference>
<gene>
    <name evidence="2" type="ORF">LFA_2989</name>
</gene>
<dbReference type="AlphaFoldDB" id="A0A098G7A2"/>
<dbReference type="Proteomes" id="UP000032430">
    <property type="component" value="Chromosome I"/>
</dbReference>
<evidence type="ECO:0000259" key="1">
    <source>
        <dbReference type="Pfam" id="PF01610"/>
    </source>
</evidence>
<dbReference type="HOGENOM" id="CLU_029608_4_1_6"/>
<keyword evidence="3" id="KW-1185">Reference proteome</keyword>
<name>A0A098G7A2_9GAMM</name>
<evidence type="ECO:0000313" key="3">
    <source>
        <dbReference type="Proteomes" id="UP000032430"/>
    </source>
</evidence>
<dbReference type="KEGG" id="lfa:LFA_2989"/>
<dbReference type="InterPro" id="IPR002560">
    <property type="entry name" value="Transposase_DDE"/>
</dbReference>
<dbReference type="STRING" id="1212491.LFA_2989"/>
<dbReference type="Pfam" id="PF01610">
    <property type="entry name" value="DDE_Tnp_ISL3"/>
    <property type="match status" value="1"/>
</dbReference>
<reference evidence="3" key="1">
    <citation type="submission" date="2014-09" db="EMBL/GenBank/DDBJ databases">
        <authorList>
            <person name="Gomez-Valero L."/>
        </authorList>
    </citation>
    <scope>NUCLEOTIDE SEQUENCE [LARGE SCALE GENOMIC DNA]</scope>
    <source>
        <strain evidence="3">ATCC700992</strain>
    </source>
</reference>
<accession>A0A098G7A2</accession>